<gene>
    <name evidence="1" type="ORF">DUI87_29195</name>
</gene>
<dbReference type="Proteomes" id="UP000269221">
    <property type="component" value="Unassembled WGS sequence"/>
</dbReference>
<proteinExistence type="predicted"/>
<evidence type="ECO:0000313" key="2">
    <source>
        <dbReference type="Proteomes" id="UP000269221"/>
    </source>
</evidence>
<dbReference type="AlphaFoldDB" id="A0A3M0J0L5"/>
<reference evidence="1 2" key="1">
    <citation type="submission" date="2018-07" db="EMBL/GenBank/DDBJ databases">
        <title>A high quality draft genome assembly of the barn swallow (H. rustica rustica).</title>
        <authorList>
            <person name="Formenti G."/>
            <person name="Chiara M."/>
            <person name="Poveda L."/>
            <person name="Francoijs K.-J."/>
            <person name="Bonisoli-Alquati A."/>
            <person name="Canova L."/>
            <person name="Gianfranceschi L."/>
            <person name="Horner D.S."/>
            <person name="Saino N."/>
        </authorList>
    </citation>
    <scope>NUCLEOTIDE SEQUENCE [LARGE SCALE GENOMIC DNA]</scope>
    <source>
        <strain evidence="1">Chelidonia</strain>
        <tissue evidence="1">Blood</tissue>
    </source>
</reference>
<dbReference type="EMBL" id="QRBI01000197">
    <property type="protein sequence ID" value="RMB94385.1"/>
    <property type="molecule type" value="Genomic_DNA"/>
</dbReference>
<accession>A0A3M0J0L5</accession>
<comment type="caution">
    <text evidence="1">The sequence shown here is derived from an EMBL/GenBank/DDBJ whole genome shotgun (WGS) entry which is preliminary data.</text>
</comment>
<evidence type="ECO:0000313" key="1">
    <source>
        <dbReference type="EMBL" id="RMB94385.1"/>
    </source>
</evidence>
<name>A0A3M0J0L5_HIRRU</name>
<organism evidence="1 2">
    <name type="scientific">Hirundo rustica rustica</name>
    <dbReference type="NCBI Taxonomy" id="333673"/>
    <lineage>
        <taxon>Eukaryota</taxon>
        <taxon>Metazoa</taxon>
        <taxon>Chordata</taxon>
        <taxon>Craniata</taxon>
        <taxon>Vertebrata</taxon>
        <taxon>Euteleostomi</taxon>
        <taxon>Archelosauria</taxon>
        <taxon>Archosauria</taxon>
        <taxon>Dinosauria</taxon>
        <taxon>Saurischia</taxon>
        <taxon>Theropoda</taxon>
        <taxon>Coelurosauria</taxon>
        <taxon>Aves</taxon>
        <taxon>Neognathae</taxon>
        <taxon>Neoaves</taxon>
        <taxon>Telluraves</taxon>
        <taxon>Australaves</taxon>
        <taxon>Passeriformes</taxon>
        <taxon>Sylvioidea</taxon>
        <taxon>Hirundinidae</taxon>
        <taxon>Hirundo</taxon>
    </lineage>
</organism>
<protein>
    <submittedName>
        <fullName evidence="1">Uncharacterized protein</fullName>
    </submittedName>
</protein>
<sequence length="343" mass="37440">MYMNLEKNKCGKGRTVMGKGEGEELDYMFLVVSDLVQKRGESSLPQPLPPLFSPSSSLACPVLQKDLQRCIANFSSVGFAVIPSSTQLLLTQTTAGSKNCASEKGRGGTDNKGDDGGTGYFSIRFAKLLNFTWHEFCIEAKFTLRSPCTALKPNFEDAEGQDSAVNFSDSWMDLAERTHLTGVWMLEVVAAGEEQTEALIQATGTTGAGQGLRDAGHALQQEGGRSRIYSFTKPIKLLWILHSHHWDSVSPWGVSSQEPMGSTLAGSPSDPCEYSTHRNGWVHAVLKNLFTIKAELGPSVNSWLLLVVQLQASNISIPLGAFYDWYETMIALILAKVQIEANV</sequence>
<keyword evidence="2" id="KW-1185">Reference proteome</keyword>